<keyword evidence="3" id="KW-1185">Reference proteome</keyword>
<name>C8W318_DESAS</name>
<dbReference type="EMBL" id="CP001720">
    <property type="protein sequence ID" value="ACV61174.1"/>
    <property type="molecule type" value="Genomic_DNA"/>
</dbReference>
<evidence type="ECO:0000313" key="2">
    <source>
        <dbReference type="EMBL" id="ACV61174.1"/>
    </source>
</evidence>
<dbReference type="GO" id="GO:0030435">
    <property type="term" value="P:sporulation resulting in formation of a cellular spore"/>
    <property type="evidence" value="ECO:0007669"/>
    <property type="project" value="InterPro"/>
</dbReference>
<dbReference type="STRING" id="485916.Dtox_0221"/>
<reference evidence="2 3" key="1">
    <citation type="journal article" date="2009" name="Stand. Genomic Sci.">
        <title>Complete genome sequence of Desulfotomaculum acetoxidans type strain (5575).</title>
        <authorList>
            <person name="Spring S."/>
            <person name="Lapidus A."/>
            <person name="Schroder M."/>
            <person name="Gleim D."/>
            <person name="Sims D."/>
            <person name="Meincke L."/>
            <person name="Glavina Del Rio T."/>
            <person name="Tice H."/>
            <person name="Copeland A."/>
            <person name="Cheng J.F."/>
            <person name="Lucas S."/>
            <person name="Chen F."/>
            <person name="Nolan M."/>
            <person name="Bruce D."/>
            <person name="Goodwin L."/>
            <person name="Pitluck S."/>
            <person name="Ivanova N."/>
            <person name="Mavromatis K."/>
            <person name="Mikhailova N."/>
            <person name="Pati A."/>
            <person name="Chen A."/>
            <person name="Palaniappan K."/>
            <person name="Land M."/>
            <person name="Hauser L."/>
            <person name="Chang Y.J."/>
            <person name="Jeffries C.D."/>
            <person name="Chain P."/>
            <person name="Saunders E."/>
            <person name="Brettin T."/>
            <person name="Detter J.C."/>
            <person name="Goker M."/>
            <person name="Bristow J."/>
            <person name="Eisen J.A."/>
            <person name="Markowitz V."/>
            <person name="Hugenholtz P."/>
            <person name="Kyrpides N.C."/>
            <person name="Klenk H.P."/>
            <person name="Han C."/>
        </authorList>
    </citation>
    <scope>NUCLEOTIDE SEQUENCE [LARGE SCALE GENOMIC DNA]</scope>
    <source>
        <strain evidence="3">ATCC 49208 / DSM 771 / VKM B-1644</strain>
    </source>
</reference>
<dbReference type="KEGG" id="dae:Dtox_0221"/>
<feature type="domain" description="Sporulation stage II protein D amidase enhancer LytB N-terminal" evidence="1">
    <location>
        <begin position="49"/>
        <end position="140"/>
    </location>
</feature>
<evidence type="ECO:0000313" key="3">
    <source>
        <dbReference type="Proteomes" id="UP000002217"/>
    </source>
</evidence>
<dbReference type="InterPro" id="IPR013693">
    <property type="entry name" value="SpoIID/LytB_N"/>
</dbReference>
<dbReference type="Pfam" id="PF08486">
    <property type="entry name" value="SpoIID"/>
    <property type="match status" value="1"/>
</dbReference>
<dbReference type="HOGENOM" id="CLU_021203_1_1_9"/>
<evidence type="ECO:0000259" key="1">
    <source>
        <dbReference type="Pfam" id="PF08486"/>
    </source>
</evidence>
<dbReference type="AlphaFoldDB" id="C8W318"/>
<protein>
    <submittedName>
        <fullName evidence="2">SpoIID/LytB domain protein</fullName>
    </submittedName>
</protein>
<organism evidence="2 3">
    <name type="scientific">Desulfofarcimen acetoxidans (strain ATCC 49208 / DSM 771 / KCTC 5769 / VKM B-1644 / 5575)</name>
    <name type="common">Desulfotomaculum acetoxidans</name>
    <dbReference type="NCBI Taxonomy" id="485916"/>
    <lineage>
        <taxon>Bacteria</taxon>
        <taxon>Bacillati</taxon>
        <taxon>Bacillota</taxon>
        <taxon>Clostridia</taxon>
        <taxon>Eubacteriales</taxon>
        <taxon>Peptococcaceae</taxon>
        <taxon>Desulfofarcimen</taxon>
    </lineage>
</organism>
<dbReference type="Proteomes" id="UP000002217">
    <property type="component" value="Chromosome"/>
</dbReference>
<dbReference type="PROSITE" id="PS51257">
    <property type="entry name" value="PROKAR_LIPOPROTEIN"/>
    <property type="match status" value="1"/>
</dbReference>
<dbReference type="eggNOG" id="COG2385">
    <property type="taxonomic scope" value="Bacteria"/>
</dbReference>
<accession>C8W318</accession>
<proteinExistence type="predicted"/>
<sequence length="316" mass="34682">MSRRQMHFLLVTVLILNSLFFYGCSSSSVRKPSPERLKKEPTISLYVKETGQKKQLKMEEYVAGVVAAEMETNWPINALAAQAIIARTYTMKNMETGKIKKLHGTDASTDIEEFQAYDAAKINSNVRKAVRMTRGQVITYKGKYPNAWFSACCGGITASAQEGLAFTQEATPYIKAGVRDNCLSITVPENRHWQASVPKEKVLAAVRQLTGANPGSLAPVKITEKGDSGRAVKIKLGDTELGGPALRNAVGSDVVRSILLNRLFMQGNNVVFTGKGFGHGVGLCQWGANLMAQKGKGPEDIINFYYQGVQIEKKWE</sequence>
<gene>
    <name evidence="2" type="ordered locus">Dtox_0221</name>
</gene>
<dbReference type="RefSeq" id="WP_015755895.1">
    <property type="nucleotide sequence ID" value="NC_013216.1"/>
</dbReference>
<dbReference type="NCBIfam" id="TIGR02669">
    <property type="entry name" value="SpoIID_LytB"/>
    <property type="match status" value="1"/>
</dbReference>
<dbReference type="InterPro" id="IPR013486">
    <property type="entry name" value="SpoIID/LytB"/>
</dbReference>